<dbReference type="InterPro" id="IPR017441">
    <property type="entry name" value="Protein_kinase_ATP_BS"/>
</dbReference>
<dbReference type="PROSITE" id="PS00108">
    <property type="entry name" value="PROTEIN_KINASE_ST"/>
    <property type="match status" value="1"/>
</dbReference>
<gene>
    <name evidence="11" type="ORF">PSON_ATCC_30995.1.T1410149</name>
</gene>
<keyword evidence="3" id="KW-0808">Transferase</keyword>
<reference evidence="11" key="1">
    <citation type="submission" date="2021-01" db="EMBL/GenBank/DDBJ databases">
        <authorList>
            <consortium name="Genoscope - CEA"/>
            <person name="William W."/>
        </authorList>
    </citation>
    <scope>NUCLEOTIDE SEQUENCE</scope>
</reference>
<feature type="compositionally biased region" description="Basic and acidic residues" evidence="8">
    <location>
        <begin position="597"/>
        <end position="606"/>
    </location>
</feature>
<evidence type="ECO:0000256" key="5">
    <source>
        <dbReference type="ARBA" id="ARBA00022777"/>
    </source>
</evidence>
<feature type="domain" description="Protein kinase" evidence="9">
    <location>
        <begin position="240"/>
        <end position="498"/>
    </location>
</feature>
<dbReference type="PROSITE" id="PS51285">
    <property type="entry name" value="AGC_KINASE_CTER"/>
    <property type="match status" value="1"/>
</dbReference>
<evidence type="ECO:0000256" key="6">
    <source>
        <dbReference type="ARBA" id="ARBA00022840"/>
    </source>
</evidence>
<keyword evidence="6 7" id="KW-0067">ATP-binding</keyword>
<dbReference type="InterPro" id="IPR000719">
    <property type="entry name" value="Prot_kinase_dom"/>
</dbReference>
<evidence type="ECO:0000256" key="8">
    <source>
        <dbReference type="SAM" id="MobiDB-lite"/>
    </source>
</evidence>
<keyword evidence="2" id="KW-0597">Phosphoprotein</keyword>
<dbReference type="PROSITE" id="PS00107">
    <property type="entry name" value="PROTEIN_KINASE_ATP"/>
    <property type="match status" value="1"/>
</dbReference>
<feature type="compositionally biased region" description="Polar residues" evidence="8">
    <location>
        <begin position="76"/>
        <end position="96"/>
    </location>
</feature>
<comment type="caution">
    <text evidence="11">The sequence shown here is derived from an EMBL/GenBank/DDBJ whole genome shotgun (WGS) entry which is preliminary data.</text>
</comment>
<sequence>MLQKQQQLHEIVSQSILKTSTTKGGQKLSQSFNPNGLIGQSLSPNQKGNQSMGQKKGNNNNIKQYQQELLKLMTSQKQLSSGNKKANMSDMMSQQQKDSKRMNSGQSQPQKSQPISKMSFVSTGITVIVNNENQQIKFNIESSKTTGWLEQYLKQEVKKHSIHQYSSTGSQPDERKVTCGTGNESSDLEIVSFHTVEKNLPVDYYLQQTNKSLEIFSGQTLNLQPFYGTPQQSKISLKDFIFVKCIGVGGFSRVYMVKKKSNGRFYAMKLIDKEFILQHKKQGIVQNERDIMTVLDHPFIIKLEYAFESKNFIVFVLEFCSGGELFWQLRQVKRMTEDQARFYFTEICLAMFYLHSLSVVYRDIKPENILIDLDGHIRIADFGLSKPNMTEDDYAYSFCGSPEYMAPEMLLKVGHNVQVDHYCLGALLYELVTGLPPYYSRDTDEIYESILNEELTFPDKLNLSSDIKNLLQGLLCKQPSERLGAHKGLNELLTHSWFKDVDLVAILQKQIAPPFKPNQLKFNYDSNDLMKGELETREKLLGKSGLQQEIRIFKAFYFDSYEQKQMKQEQAKILKQHFMMVTQQQLALNTKFKPQRKSTEPKEHPSKPASPQINNNKSQKLTPEQFQSLQKRIKSQQSSITNVQQVSSIPSPAQSKVQGLKRIISQNNFFADRQNTLPNGQKDLDYHHLLSNVSTEQILHKRVSSLKSKKK</sequence>
<evidence type="ECO:0000256" key="7">
    <source>
        <dbReference type="PROSITE-ProRule" id="PRU10141"/>
    </source>
</evidence>
<dbReference type="FunFam" id="1.10.510.10:FF:000008">
    <property type="entry name" value="Non-specific serine/threonine protein kinase"/>
    <property type="match status" value="1"/>
</dbReference>
<evidence type="ECO:0000256" key="2">
    <source>
        <dbReference type="ARBA" id="ARBA00022553"/>
    </source>
</evidence>
<dbReference type="InterPro" id="IPR045270">
    <property type="entry name" value="STKc_AGC"/>
</dbReference>
<dbReference type="GO" id="GO:0005524">
    <property type="term" value="F:ATP binding"/>
    <property type="evidence" value="ECO:0007669"/>
    <property type="project" value="UniProtKB-UniRule"/>
</dbReference>
<proteinExistence type="predicted"/>
<evidence type="ECO:0000256" key="3">
    <source>
        <dbReference type="ARBA" id="ARBA00022679"/>
    </source>
</evidence>
<dbReference type="OrthoDB" id="299004at2759"/>
<organism evidence="11 12">
    <name type="scientific">Paramecium sonneborni</name>
    <dbReference type="NCBI Taxonomy" id="65129"/>
    <lineage>
        <taxon>Eukaryota</taxon>
        <taxon>Sar</taxon>
        <taxon>Alveolata</taxon>
        <taxon>Ciliophora</taxon>
        <taxon>Intramacronucleata</taxon>
        <taxon>Oligohymenophorea</taxon>
        <taxon>Peniculida</taxon>
        <taxon>Parameciidae</taxon>
        <taxon>Paramecium</taxon>
    </lineage>
</organism>
<feature type="region of interest" description="Disordered" evidence="8">
    <location>
        <begin position="18"/>
        <end position="59"/>
    </location>
</feature>
<dbReference type="Pfam" id="PF00069">
    <property type="entry name" value="Pkinase"/>
    <property type="match status" value="1"/>
</dbReference>
<keyword evidence="12" id="KW-1185">Reference proteome</keyword>
<dbReference type="FunFam" id="3.30.200.20:FF:000042">
    <property type="entry name" value="Aurora kinase A"/>
    <property type="match status" value="1"/>
</dbReference>
<evidence type="ECO:0000313" key="11">
    <source>
        <dbReference type="EMBL" id="CAD8122986.1"/>
    </source>
</evidence>
<dbReference type="PANTHER" id="PTHR24351">
    <property type="entry name" value="RIBOSOMAL PROTEIN S6 KINASE"/>
    <property type="match status" value="1"/>
</dbReference>
<dbReference type="PROSITE" id="PS50011">
    <property type="entry name" value="PROTEIN_KINASE_DOM"/>
    <property type="match status" value="1"/>
</dbReference>
<feature type="binding site" evidence="7">
    <location>
        <position position="269"/>
    </location>
    <ligand>
        <name>ATP</name>
        <dbReference type="ChEBI" id="CHEBI:30616"/>
    </ligand>
</feature>
<keyword evidence="4 7" id="KW-0547">Nucleotide-binding</keyword>
<accession>A0A8S1R4I4</accession>
<name>A0A8S1R4I4_9CILI</name>
<keyword evidence="1" id="KW-0723">Serine/threonine-protein kinase</keyword>
<evidence type="ECO:0000256" key="4">
    <source>
        <dbReference type="ARBA" id="ARBA00022741"/>
    </source>
</evidence>
<evidence type="ECO:0000259" key="10">
    <source>
        <dbReference type="PROSITE" id="PS51285"/>
    </source>
</evidence>
<protein>
    <recommendedName>
        <fullName evidence="13">Protein kinase domain containing protein</fullName>
    </recommendedName>
</protein>
<feature type="compositionally biased region" description="Low complexity" evidence="8">
    <location>
        <begin position="104"/>
        <end position="116"/>
    </location>
</feature>
<feature type="region of interest" description="Disordered" evidence="8">
    <location>
        <begin position="593"/>
        <end position="620"/>
    </location>
</feature>
<feature type="region of interest" description="Disordered" evidence="8">
    <location>
        <begin position="76"/>
        <end position="116"/>
    </location>
</feature>
<evidence type="ECO:0000256" key="1">
    <source>
        <dbReference type="ARBA" id="ARBA00022527"/>
    </source>
</evidence>
<feature type="compositionally biased region" description="Polar residues" evidence="8">
    <location>
        <begin position="18"/>
        <end position="53"/>
    </location>
</feature>
<evidence type="ECO:0000259" key="9">
    <source>
        <dbReference type="PROSITE" id="PS50011"/>
    </source>
</evidence>
<dbReference type="InterPro" id="IPR000961">
    <property type="entry name" value="AGC-kinase_C"/>
</dbReference>
<keyword evidence="5" id="KW-0418">Kinase</keyword>
<dbReference type="GO" id="GO:0004674">
    <property type="term" value="F:protein serine/threonine kinase activity"/>
    <property type="evidence" value="ECO:0007669"/>
    <property type="project" value="UniProtKB-KW"/>
</dbReference>
<dbReference type="Proteomes" id="UP000692954">
    <property type="component" value="Unassembled WGS sequence"/>
</dbReference>
<evidence type="ECO:0000313" key="12">
    <source>
        <dbReference type="Proteomes" id="UP000692954"/>
    </source>
</evidence>
<dbReference type="AlphaFoldDB" id="A0A8S1R4I4"/>
<dbReference type="InterPro" id="IPR008271">
    <property type="entry name" value="Ser/Thr_kinase_AS"/>
</dbReference>
<feature type="compositionally biased region" description="Polar residues" evidence="8">
    <location>
        <begin position="609"/>
        <end position="620"/>
    </location>
</feature>
<evidence type="ECO:0008006" key="13">
    <source>
        <dbReference type="Google" id="ProtNLM"/>
    </source>
</evidence>
<dbReference type="SMART" id="SM00220">
    <property type="entry name" value="S_TKc"/>
    <property type="match status" value="1"/>
</dbReference>
<feature type="domain" description="AGC-kinase C-terminal" evidence="10">
    <location>
        <begin position="499"/>
        <end position="568"/>
    </location>
</feature>
<dbReference type="CDD" id="cd05123">
    <property type="entry name" value="STKc_AGC"/>
    <property type="match status" value="1"/>
</dbReference>
<dbReference type="EMBL" id="CAJJDN010000141">
    <property type="protein sequence ID" value="CAD8122986.1"/>
    <property type="molecule type" value="Genomic_DNA"/>
</dbReference>